<evidence type="ECO:0000259" key="2">
    <source>
        <dbReference type="Pfam" id="PF20167"/>
    </source>
</evidence>
<evidence type="ECO:0000256" key="1">
    <source>
        <dbReference type="SAM" id="MobiDB-lite"/>
    </source>
</evidence>
<protein>
    <recommendedName>
        <fullName evidence="2">Putative plant transposon protein domain-containing protein</fullName>
    </recommendedName>
</protein>
<dbReference type="InterPro" id="IPR046796">
    <property type="entry name" value="Transposase_32_dom"/>
</dbReference>
<evidence type="ECO:0000313" key="3">
    <source>
        <dbReference type="EMBL" id="RVW14292.1"/>
    </source>
</evidence>
<reference evidence="3 4" key="1">
    <citation type="journal article" date="2018" name="PLoS Genet.">
        <title>Population sequencing reveals clonal diversity and ancestral inbreeding in the grapevine cultivar Chardonnay.</title>
        <authorList>
            <person name="Roach M.J."/>
            <person name="Johnson D.L."/>
            <person name="Bohlmann J."/>
            <person name="van Vuuren H.J."/>
            <person name="Jones S.J."/>
            <person name="Pretorius I.S."/>
            <person name="Schmidt S.A."/>
            <person name="Borneman A.R."/>
        </authorList>
    </citation>
    <scope>NUCLEOTIDE SEQUENCE [LARGE SCALE GENOMIC DNA]</scope>
    <source>
        <strain evidence="4">cv. Chardonnay</strain>
        <tissue evidence="3">Leaf</tissue>
    </source>
</reference>
<dbReference type="Pfam" id="PF20167">
    <property type="entry name" value="Transposase_32"/>
    <property type="match status" value="1"/>
</dbReference>
<dbReference type="Proteomes" id="UP000288805">
    <property type="component" value="Unassembled WGS sequence"/>
</dbReference>
<organism evidence="3 4">
    <name type="scientific">Vitis vinifera</name>
    <name type="common">Grape</name>
    <dbReference type="NCBI Taxonomy" id="29760"/>
    <lineage>
        <taxon>Eukaryota</taxon>
        <taxon>Viridiplantae</taxon>
        <taxon>Streptophyta</taxon>
        <taxon>Embryophyta</taxon>
        <taxon>Tracheophyta</taxon>
        <taxon>Spermatophyta</taxon>
        <taxon>Magnoliopsida</taxon>
        <taxon>eudicotyledons</taxon>
        <taxon>Gunneridae</taxon>
        <taxon>Pentapetalae</taxon>
        <taxon>rosids</taxon>
        <taxon>Vitales</taxon>
        <taxon>Vitaceae</taxon>
        <taxon>Viteae</taxon>
        <taxon>Vitis</taxon>
    </lineage>
</organism>
<gene>
    <name evidence="3" type="ORF">CK203_095395</name>
</gene>
<sequence>MEEAKTMKTLMSSSIKVDKDEKGQEEDHEMRKCTKFEKLTVLTVDQDVNRIRTSLPGKRPSELSQPSQMETRRKARFDTTLFSIVEDYQSRMGWLPVMTISESIFSTLVRAFYSRATYGLGGLIISTVRGVEIQLDLESICCILDIAPIGLRRCKPSTHSLIVSSRVVHHMICSILLPRGRHRYEVSYLEAFIVDFILMRRWIHVGYLMMMHMISCYESMTRVLSYDRFLTRVFKDVGINLSRKTDFEAPSTYDTYDE</sequence>
<feature type="region of interest" description="Disordered" evidence="1">
    <location>
        <begin position="1"/>
        <end position="30"/>
    </location>
</feature>
<proteinExistence type="predicted"/>
<comment type="caution">
    <text evidence="3">The sequence shown here is derived from an EMBL/GenBank/DDBJ whole genome shotgun (WGS) entry which is preliminary data.</text>
</comment>
<evidence type="ECO:0000313" key="4">
    <source>
        <dbReference type="Proteomes" id="UP000288805"/>
    </source>
</evidence>
<name>A0A438BTL4_VITVI</name>
<dbReference type="EMBL" id="QGNW01002623">
    <property type="protein sequence ID" value="RVW14292.1"/>
    <property type="molecule type" value="Genomic_DNA"/>
</dbReference>
<dbReference type="AlphaFoldDB" id="A0A438BTL4"/>
<accession>A0A438BTL4</accession>
<feature type="domain" description="Putative plant transposon protein" evidence="2">
    <location>
        <begin position="91"/>
        <end position="239"/>
    </location>
</feature>